<reference evidence="2 3" key="1">
    <citation type="submission" date="2019-04" db="EMBL/GenBank/DDBJ databases">
        <title>The sequence and de novo assembly of Takifugu bimaculatus genome using PacBio and Hi-C technologies.</title>
        <authorList>
            <person name="Xu P."/>
            <person name="Liu B."/>
            <person name="Zhou Z."/>
        </authorList>
    </citation>
    <scope>NUCLEOTIDE SEQUENCE [LARGE SCALE GENOMIC DNA]</scope>
    <source>
        <strain evidence="2">TB-2018</strain>
        <tissue evidence="2">Muscle</tissue>
    </source>
</reference>
<evidence type="ECO:0000256" key="1">
    <source>
        <dbReference type="SAM" id="MobiDB-lite"/>
    </source>
</evidence>
<dbReference type="AlphaFoldDB" id="A0A4Z2BFY1"/>
<evidence type="ECO:0000313" key="2">
    <source>
        <dbReference type="EMBL" id="TNM90657.1"/>
    </source>
</evidence>
<comment type="caution">
    <text evidence="2">The sequence shown here is derived from an EMBL/GenBank/DDBJ whole genome shotgun (WGS) entry which is preliminary data.</text>
</comment>
<feature type="non-terminal residue" evidence="2">
    <location>
        <position position="1"/>
    </location>
</feature>
<name>A0A4Z2BFY1_9TELE</name>
<feature type="region of interest" description="Disordered" evidence="1">
    <location>
        <begin position="1"/>
        <end position="59"/>
    </location>
</feature>
<keyword evidence="3" id="KW-1185">Reference proteome</keyword>
<protein>
    <submittedName>
        <fullName evidence="2">Uncharacterized protein</fullName>
    </submittedName>
</protein>
<gene>
    <name evidence="2" type="ORF">fugu_002946</name>
</gene>
<organism evidence="2 3">
    <name type="scientific">Takifugu bimaculatus</name>
    <dbReference type="NCBI Taxonomy" id="433685"/>
    <lineage>
        <taxon>Eukaryota</taxon>
        <taxon>Metazoa</taxon>
        <taxon>Chordata</taxon>
        <taxon>Craniata</taxon>
        <taxon>Vertebrata</taxon>
        <taxon>Euteleostomi</taxon>
        <taxon>Actinopterygii</taxon>
        <taxon>Neopterygii</taxon>
        <taxon>Teleostei</taxon>
        <taxon>Neoteleostei</taxon>
        <taxon>Acanthomorphata</taxon>
        <taxon>Eupercaria</taxon>
        <taxon>Tetraodontiformes</taxon>
        <taxon>Tetradontoidea</taxon>
        <taxon>Tetraodontidae</taxon>
        <taxon>Takifugu</taxon>
    </lineage>
</organism>
<proteinExistence type="predicted"/>
<dbReference type="Proteomes" id="UP000516260">
    <property type="component" value="Chromosome 3"/>
</dbReference>
<accession>A0A4Z2BFY1</accession>
<evidence type="ECO:0000313" key="3">
    <source>
        <dbReference type="Proteomes" id="UP000516260"/>
    </source>
</evidence>
<sequence>ESCPNEWKQMGETVSKASAKNWAGRVGNRLPRKQRVPDREKGNGTKGTPIPPLTSSNDHFTPMNWVQVQSRLLSDVVYGLFLNGAPTDLCPLFSLQASLDHVVFPLRREMFFSSATRMLSAVKTRLQ</sequence>
<dbReference type="EMBL" id="SWLE01000016">
    <property type="protein sequence ID" value="TNM90657.1"/>
    <property type="molecule type" value="Genomic_DNA"/>
</dbReference>